<evidence type="ECO:0000256" key="2">
    <source>
        <dbReference type="ARBA" id="ARBA00022490"/>
    </source>
</evidence>
<dbReference type="InterPro" id="IPR011006">
    <property type="entry name" value="CheY-like_superfamily"/>
</dbReference>
<dbReference type="Gene3D" id="3.40.50.2300">
    <property type="match status" value="1"/>
</dbReference>
<evidence type="ECO:0000256" key="8">
    <source>
        <dbReference type="PROSITE-ProRule" id="PRU00169"/>
    </source>
</evidence>
<gene>
    <name evidence="12" type="ORF">JCM9152_3182</name>
</gene>
<name>W4QIG0_9BACI</name>
<keyword evidence="5" id="KW-0805">Transcription regulation</keyword>
<evidence type="ECO:0000256" key="5">
    <source>
        <dbReference type="ARBA" id="ARBA00023015"/>
    </source>
</evidence>
<dbReference type="SMART" id="SM00448">
    <property type="entry name" value="REC"/>
    <property type="match status" value="1"/>
</dbReference>
<evidence type="ECO:0000256" key="4">
    <source>
        <dbReference type="ARBA" id="ARBA00023012"/>
    </source>
</evidence>
<keyword evidence="13" id="KW-1185">Reference proteome</keyword>
<feature type="modified residue" description="4-aspartylphosphate" evidence="8">
    <location>
        <position position="55"/>
    </location>
</feature>
<dbReference type="GO" id="GO:0000160">
    <property type="term" value="P:phosphorelay signal transduction system"/>
    <property type="evidence" value="ECO:0007669"/>
    <property type="project" value="UniProtKB-KW"/>
</dbReference>
<keyword evidence="6" id="KW-0238">DNA-binding</keyword>
<dbReference type="STRING" id="1236971.JCM9152_3182"/>
<keyword evidence="4" id="KW-0902">Two-component regulatory system</keyword>
<keyword evidence="2" id="KW-0963">Cytoplasm</keyword>
<evidence type="ECO:0000259" key="10">
    <source>
        <dbReference type="PROSITE" id="PS01124"/>
    </source>
</evidence>
<evidence type="ECO:0000313" key="12">
    <source>
        <dbReference type="EMBL" id="GAE31697.1"/>
    </source>
</evidence>
<keyword evidence="7" id="KW-0804">Transcription</keyword>
<feature type="domain" description="Response regulatory" evidence="11">
    <location>
        <begin position="3"/>
        <end position="120"/>
    </location>
</feature>
<dbReference type="EMBL" id="BAUU01000022">
    <property type="protein sequence ID" value="GAE31697.1"/>
    <property type="molecule type" value="Genomic_DNA"/>
</dbReference>
<comment type="subcellular location">
    <subcellularLocation>
        <location evidence="1">Cytoplasm</location>
    </subcellularLocation>
</comment>
<dbReference type="GO" id="GO:0043565">
    <property type="term" value="F:sequence-specific DNA binding"/>
    <property type="evidence" value="ECO:0007669"/>
    <property type="project" value="InterPro"/>
</dbReference>
<evidence type="ECO:0000256" key="9">
    <source>
        <dbReference type="SAM" id="Coils"/>
    </source>
</evidence>
<evidence type="ECO:0000256" key="3">
    <source>
        <dbReference type="ARBA" id="ARBA00022553"/>
    </source>
</evidence>
<dbReference type="InterPro" id="IPR009057">
    <property type="entry name" value="Homeodomain-like_sf"/>
</dbReference>
<dbReference type="InterPro" id="IPR051552">
    <property type="entry name" value="HptR"/>
</dbReference>
<dbReference type="InterPro" id="IPR018060">
    <property type="entry name" value="HTH_AraC"/>
</dbReference>
<dbReference type="Pfam" id="PF00072">
    <property type="entry name" value="Response_reg"/>
    <property type="match status" value="1"/>
</dbReference>
<evidence type="ECO:0000256" key="7">
    <source>
        <dbReference type="ARBA" id="ARBA00023163"/>
    </source>
</evidence>
<evidence type="ECO:0000256" key="1">
    <source>
        <dbReference type="ARBA" id="ARBA00004496"/>
    </source>
</evidence>
<protein>
    <submittedName>
        <fullName evidence="12">Response regulator receiver</fullName>
    </submittedName>
</protein>
<dbReference type="Gene3D" id="1.10.10.60">
    <property type="entry name" value="Homeodomain-like"/>
    <property type="match status" value="2"/>
</dbReference>
<dbReference type="GO" id="GO:0003700">
    <property type="term" value="F:DNA-binding transcription factor activity"/>
    <property type="evidence" value="ECO:0007669"/>
    <property type="project" value="InterPro"/>
</dbReference>
<dbReference type="SMART" id="SM00342">
    <property type="entry name" value="HTH_ARAC"/>
    <property type="match status" value="1"/>
</dbReference>
<dbReference type="Proteomes" id="UP000018895">
    <property type="component" value="Unassembled WGS sequence"/>
</dbReference>
<sequence>MKKVFLVDDEIEVREGIRHCMDWSNNGFLFCGDAPDGEMALPLIEQEQPDIVITDIKMPFMDGLELSRIIRDKLPYTKIIILSGHDEFEYAREALRIQITEYCLKPLNATDLLDVLQKLSKQIDLEKNEREKFNELQNKATENEHLTKNQFLLELCEGMYSTTNAIKEAGKFNIQLIASYYAVVMIETQQELHSLIHSSIRFQRNGKETVYILKAHAKPIITKQIQHIQETFKASSQNIFGIGSVKDRIQDIPISYQEAYAQVYNNRSFYAPLPITGIQSFFNRSEMKQFLSYGQTEEIEPLCRGLIKELNRKSESHSFIYYYFLMEFTATVTDYLKSLSNNSNDHIVSSIQQIELNQSIHDSSQLASYMTTILTEVIQLRNQLKSKNYPLIQKAKAFMREYYTDPQLSLQKIADVVNVSPAYFSHIFSQEEGQTIKEYLTFIRIERAKELLITTNEKTYEIALKVGYSDSHYFCNMFKRITTMTTREFKRKSLVKLNEIRKPIVKPLRVFD</sequence>
<dbReference type="CDD" id="cd17536">
    <property type="entry name" value="REC_YesN-like"/>
    <property type="match status" value="1"/>
</dbReference>
<dbReference type="RefSeq" id="WP_052015981.1">
    <property type="nucleotide sequence ID" value="NZ_BAUU01000022.1"/>
</dbReference>
<keyword evidence="9" id="KW-0175">Coiled coil</keyword>
<dbReference type="PANTHER" id="PTHR42713:SF3">
    <property type="entry name" value="TRANSCRIPTIONAL REGULATORY PROTEIN HPTR"/>
    <property type="match status" value="1"/>
</dbReference>
<reference evidence="12" key="1">
    <citation type="journal article" date="2014" name="Genome Announc.">
        <title>Draft Genome Sequences of Three Alkaliphilic Bacillus Strains, Bacillus wakoensis JCM 9140T, Bacillus akibai JCM 9157T, and Bacillus hemicellulosilyticus JCM 9152T.</title>
        <authorList>
            <person name="Yuki M."/>
            <person name="Oshima K."/>
            <person name="Suda W."/>
            <person name="Oshida Y."/>
            <person name="Kitamura K."/>
            <person name="Iida T."/>
            <person name="Hattori M."/>
            <person name="Ohkuma M."/>
        </authorList>
    </citation>
    <scope>NUCLEOTIDE SEQUENCE [LARGE SCALE GENOMIC DNA]</scope>
    <source>
        <strain evidence="12">JCM 9152</strain>
    </source>
</reference>
<dbReference type="PROSITE" id="PS50110">
    <property type="entry name" value="RESPONSE_REGULATORY"/>
    <property type="match status" value="1"/>
</dbReference>
<dbReference type="OrthoDB" id="342399at2"/>
<dbReference type="SUPFAM" id="SSF52172">
    <property type="entry name" value="CheY-like"/>
    <property type="match status" value="1"/>
</dbReference>
<dbReference type="SUPFAM" id="SSF46689">
    <property type="entry name" value="Homeodomain-like"/>
    <property type="match status" value="2"/>
</dbReference>
<keyword evidence="3 8" id="KW-0597">Phosphoprotein</keyword>
<feature type="domain" description="HTH araC/xylS-type" evidence="10">
    <location>
        <begin position="393"/>
        <end position="492"/>
    </location>
</feature>
<dbReference type="InterPro" id="IPR001789">
    <property type="entry name" value="Sig_transdc_resp-reg_receiver"/>
</dbReference>
<feature type="coiled-coil region" evidence="9">
    <location>
        <begin position="109"/>
        <end position="143"/>
    </location>
</feature>
<dbReference type="AlphaFoldDB" id="W4QIG0"/>
<proteinExistence type="predicted"/>
<evidence type="ECO:0000259" key="11">
    <source>
        <dbReference type="PROSITE" id="PS50110"/>
    </source>
</evidence>
<organism evidence="12 13">
    <name type="scientific">Halalkalibacter hemicellulosilyticusJCM 9152</name>
    <dbReference type="NCBI Taxonomy" id="1236971"/>
    <lineage>
        <taxon>Bacteria</taxon>
        <taxon>Bacillati</taxon>
        <taxon>Bacillota</taxon>
        <taxon>Bacilli</taxon>
        <taxon>Bacillales</taxon>
        <taxon>Bacillaceae</taxon>
        <taxon>Halalkalibacter</taxon>
    </lineage>
</organism>
<comment type="caution">
    <text evidence="12">The sequence shown here is derived from an EMBL/GenBank/DDBJ whole genome shotgun (WGS) entry which is preliminary data.</text>
</comment>
<dbReference type="Pfam" id="PF12833">
    <property type="entry name" value="HTH_18"/>
    <property type="match status" value="1"/>
</dbReference>
<evidence type="ECO:0000313" key="13">
    <source>
        <dbReference type="Proteomes" id="UP000018895"/>
    </source>
</evidence>
<dbReference type="PROSITE" id="PS01124">
    <property type="entry name" value="HTH_ARAC_FAMILY_2"/>
    <property type="match status" value="1"/>
</dbReference>
<evidence type="ECO:0000256" key="6">
    <source>
        <dbReference type="ARBA" id="ARBA00023125"/>
    </source>
</evidence>
<dbReference type="GO" id="GO:0005737">
    <property type="term" value="C:cytoplasm"/>
    <property type="evidence" value="ECO:0007669"/>
    <property type="project" value="UniProtKB-SubCell"/>
</dbReference>
<accession>W4QIG0</accession>
<dbReference type="PANTHER" id="PTHR42713">
    <property type="entry name" value="HISTIDINE KINASE-RELATED"/>
    <property type="match status" value="1"/>
</dbReference>